<organism evidence="2 3">
    <name type="scientific">Candidatus Kaiserbacteria bacterium CG10_big_fil_rev_8_21_14_0_10_56_12</name>
    <dbReference type="NCBI Taxonomy" id="1974611"/>
    <lineage>
        <taxon>Bacteria</taxon>
        <taxon>Candidatus Kaiseribacteriota</taxon>
    </lineage>
</organism>
<keyword evidence="1" id="KW-0472">Membrane</keyword>
<evidence type="ECO:0000313" key="2">
    <source>
        <dbReference type="EMBL" id="PIR82889.1"/>
    </source>
</evidence>
<keyword evidence="1" id="KW-0812">Transmembrane</keyword>
<sequence>MITTKQDPRGFTLIEMVVVIGLTSLIIVALGFLLVFFYRTNTYIYQQTAATVQARQAIDGVVHDVREARHDATSAYPIRAAATSTLSFSADVNNNLVLEYVTYTLTQGTLYRAVSSGTTSTTTLASSLANSTSTPLFRYFDASGVELSSPVDVSRVVSIVVTAVVESTSELGITSFTLSGRATLRNNQL</sequence>
<keyword evidence="1" id="KW-1133">Transmembrane helix</keyword>
<feature type="transmembrane region" description="Helical" evidence="1">
    <location>
        <begin position="12"/>
        <end position="38"/>
    </location>
</feature>
<dbReference type="InterPro" id="IPR045584">
    <property type="entry name" value="Pilin-like"/>
</dbReference>
<name>A0A2H0U903_9BACT</name>
<accession>A0A2H0U903</accession>
<dbReference type="NCBIfam" id="TIGR02532">
    <property type="entry name" value="IV_pilin_GFxxxE"/>
    <property type="match status" value="1"/>
</dbReference>
<dbReference type="Pfam" id="PF07963">
    <property type="entry name" value="N_methyl"/>
    <property type="match status" value="1"/>
</dbReference>
<evidence type="ECO:0000313" key="3">
    <source>
        <dbReference type="Proteomes" id="UP000230179"/>
    </source>
</evidence>
<dbReference type="SUPFAM" id="SSF54523">
    <property type="entry name" value="Pili subunits"/>
    <property type="match status" value="1"/>
</dbReference>
<proteinExistence type="predicted"/>
<evidence type="ECO:0000256" key="1">
    <source>
        <dbReference type="SAM" id="Phobius"/>
    </source>
</evidence>
<dbReference type="Proteomes" id="UP000230179">
    <property type="component" value="Unassembled WGS sequence"/>
</dbReference>
<protein>
    <recommendedName>
        <fullName evidence="4">Prepilin-type N-terminal cleavage/methylation domain-containing protein</fullName>
    </recommendedName>
</protein>
<comment type="caution">
    <text evidence="2">The sequence shown here is derived from an EMBL/GenBank/DDBJ whole genome shotgun (WGS) entry which is preliminary data.</text>
</comment>
<evidence type="ECO:0008006" key="4">
    <source>
        <dbReference type="Google" id="ProtNLM"/>
    </source>
</evidence>
<dbReference type="AlphaFoldDB" id="A0A2H0U903"/>
<dbReference type="InterPro" id="IPR012902">
    <property type="entry name" value="N_methyl_site"/>
</dbReference>
<gene>
    <name evidence="2" type="ORF">COU19_03505</name>
</gene>
<dbReference type="PROSITE" id="PS00409">
    <property type="entry name" value="PROKAR_NTER_METHYL"/>
    <property type="match status" value="1"/>
</dbReference>
<reference evidence="3" key="1">
    <citation type="submission" date="2017-09" db="EMBL/GenBank/DDBJ databases">
        <title>Depth-based differentiation of microbial function through sediment-hosted aquifers and enrichment of novel symbionts in the deep terrestrial subsurface.</title>
        <authorList>
            <person name="Probst A.J."/>
            <person name="Ladd B."/>
            <person name="Jarett J.K."/>
            <person name="Geller-Mcgrath D.E."/>
            <person name="Sieber C.M.K."/>
            <person name="Emerson J.B."/>
            <person name="Anantharaman K."/>
            <person name="Thomas B.C."/>
            <person name="Malmstrom R."/>
            <person name="Stieglmeier M."/>
            <person name="Klingl A."/>
            <person name="Woyke T."/>
            <person name="Ryan C.M."/>
            <person name="Banfield J.F."/>
        </authorList>
    </citation>
    <scope>NUCLEOTIDE SEQUENCE [LARGE SCALE GENOMIC DNA]</scope>
</reference>
<dbReference type="EMBL" id="PFBL01000026">
    <property type="protein sequence ID" value="PIR82889.1"/>
    <property type="molecule type" value="Genomic_DNA"/>
</dbReference>